<gene>
    <name evidence="2" type="ORF">J1605_000527</name>
</gene>
<protein>
    <submittedName>
        <fullName evidence="2">Uncharacterized protein</fullName>
    </submittedName>
</protein>
<dbReference type="EMBL" id="JAIQCJ010001935">
    <property type="protein sequence ID" value="KAJ8786823.1"/>
    <property type="molecule type" value="Genomic_DNA"/>
</dbReference>
<dbReference type="AlphaFoldDB" id="A0AB34H5Z9"/>
<evidence type="ECO:0000256" key="1">
    <source>
        <dbReference type="SAM" id="MobiDB-lite"/>
    </source>
</evidence>
<organism evidence="2 3">
    <name type="scientific">Eschrichtius robustus</name>
    <name type="common">California gray whale</name>
    <name type="synonym">Eschrichtius gibbosus</name>
    <dbReference type="NCBI Taxonomy" id="9764"/>
    <lineage>
        <taxon>Eukaryota</taxon>
        <taxon>Metazoa</taxon>
        <taxon>Chordata</taxon>
        <taxon>Craniata</taxon>
        <taxon>Vertebrata</taxon>
        <taxon>Euteleostomi</taxon>
        <taxon>Mammalia</taxon>
        <taxon>Eutheria</taxon>
        <taxon>Laurasiatheria</taxon>
        <taxon>Artiodactyla</taxon>
        <taxon>Whippomorpha</taxon>
        <taxon>Cetacea</taxon>
        <taxon>Mysticeti</taxon>
        <taxon>Eschrichtiidae</taxon>
        <taxon>Eschrichtius</taxon>
    </lineage>
</organism>
<dbReference type="Proteomes" id="UP001159641">
    <property type="component" value="Unassembled WGS sequence"/>
</dbReference>
<name>A0AB34H5Z9_ESCRO</name>
<accession>A0AB34H5Z9</accession>
<evidence type="ECO:0000313" key="2">
    <source>
        <dbReference type="EMBL" id="KAJ8786823.1"/>
    </source>
</evidence>
<sequence length="123" mass="13400">MNGLLRAEAPVGAGCVRAGLPPLPHGLMGSLTARDSWPELGRIHSPRSRSRNERAQASGVRDQPLYAAHLDPACRAALLPTRHWPDDDEPPDTSLPLNPPPLTVPQTHYAHDQWLQGAFHTSL</sequence>
<comment type="caution">
    <text evidence="2">The sequence shown here is derived from an EMBL/GenBank/DDBJ whole genome shotgun (WGS) entry which is preliminary data.</text>
</comment>
<evidence type="ECO:0000313" key="3">
    <source>
        <dbReference type="Proteomes" id="UP001159641"/>
    </source>
</evidence>
<reference evidence="2 3" key="1">
    <citation type="submission" date="2022-11" db="EMBL/GenBank/DDBJ databases">
        <title>Whole genome sequence of Eschrichtius robustus ER-17-0199.</title>
        <authorList>
            <person name="Bruniche-Olsen A."/>
            <person name="Black A.N."/>
            <person name="Fields C.J."/>
            <person name="Walden K."/>
            <person name="Dewoody J.A."/>
        </authorList>
    </citation>
    <scope>NUCLEOTIDE SEQUENCE [LARGE SCALE GENOMIC DNA]</scope>
    <source>
        <strain evidence="2">ER-17-0199</strain>
        <tissue evidence="2">Blubber</tissue>
    </source>
</reference>
<feature type="region of interest" description="Disordered" evidence="1">
    <location>
        <begin position="80"/>
        <end position="104"/>
    </location>
</feature>
<feature type="region of interest" description="Disordered" evidence="1">
    <location>
        <begin position="34"/>
        <end position="64"/>
    </location>
</feature>
<keyword evidence="3" id="KW-1185">Reference proteome</keyword>
<proteinExistence type="predicted"/>